<keyword evidence="2" id="KW-1185">Reference proteome</keyword>
<evidence type="ECO:0000313" key="2">
    <source>
        <dbReference type="Proteomes" id="UP000053750"/>
    </source>
</evidence>
<gene>
    <name evidence="1" type="ORF">BG53_11085</name>
</gene>
<sequence length="74" mass="8110">MKKFLDPKFITTIFTMFAITVNKKFGWGLSELELGASIAVSVNFIFAQLAVDFAKMNRAAAGGFSFRFGGQPPI</sequence>
<proteinExistence type="predicted"/>
<organism evidence="1 2">
    <name type="scientific">Paenibacillus darwinianus</name>
    <dbReference type="NCBI Taxonomy" id="1380763"/>
    <lineage>
        <taxon>Bacteria</taxon>
        <taxon>Bacillati</taxon>
        <taxon>Bacillota</taxon>
        <taxon>Bacilli</taxon>
        <taxon>Bacillales</taxon>
        <taxon>Paenibacillaceae</taxon>
        <taxon>Paenibacillus</taxon>
    </lineage>
</organism>
<evidence type="ECO:0000313" key="1">
    <source>
        <dbReference type="EMBL" id="EXX84551.1"/>
    </source>
</evidence>
<comment type="caution">
    <text evidence="1">The sequence shown here is derived from an EMBL/GenBank/DDBJ whole genome shotgun (WGS) entry which is preliminary data.</text>
</comment>
<dbReference type="Proteomes" id="UP000053750">
    <property type="component" value="Unassembled WGS sequence"/>
</dbReference>
<dbReference type="AlphaFoldDB" id="A0A9W5RZ78"/>
<accession>A0A9W5RZ78</accession>
<protein>
    <submittedName>
        <fullName evidence="1">Uncharacterized protein</fullName>
    </submittedName>
</protein>
<dbReference type="RefSeq" id="WP_036579191.1">
    <property type="nucleotide sequence ID" value="NZ_KK082128.1"/>
</dbReference>
<dbReference type="OrthoDB" id="2644821at2"/>
<reference evidence="1 2" key="1">
    <citation type="submission" date="2014-02" db="EMBL/GenBank/DDBJ databases">
        <title>Genome sequence of Paenibacillus darwinianus reveals adaptive mechanisms for survival in Antarctic soils.</title>
        <authorList>
            <person name="Dsouza M."/>
            <person name="Taylor M.W."/>
            <person name="Turner S.J."/>
            <person name="Aislabie J."/>
        </authorList>
    </citation>
    <scope>NUCLEOTIDE SEQUENCE [LARGE SCALE GENOMIC DNA]</scope>
    <source>
        <strain evidence="1 2">CE1</strain>
    </source>
</reference>
<dbReference type="EMBL" id="JFHU01000283">
    <property type="protein sequence ID" value="EXX84551.1"/>
    <property type="molecule type" value="Genomic_DNA"/>
</dbReference>
<name>A0A9W5RZ78_9BACL</name>